<dbReference type="RefSeq" id="WP_130483117.1">
    <property type="nucleotide sequence ID" value="NZ_SGWV01000011.1"/>
</dbReference>
<evidence type="ECO:0000313" key="7">
    <source>
        <dbReference type="Proteomes" id="UP000293433"/>
    </source>
</evidence>
<dbReference type="InterPro" id="IPR050072">
    <property type="entry name" value="Peptidase_M20A"/>
</dbReference>
<evidence type="ECO:0000256" key="1">
    <source>
        <dbReference type="ARBA" id="ARBA00001947"/>
    </source>
</evidence>
<evidence type="ECO:0000256" key="3">
    <source>
        <dbReference type="ARBA" id="ARBA00022801"/>
    </source>
</evidence>
<dbReference type="PANTHER" id="PTHR43808">
    <property type="entry name" value="ACETYLORNITHINE DEACETYLASE"/>
    <property type="match status" value="1"/>
</dbReference>
<proteinExistence type="predicted"/>
<dbReference type="AlphaFoldDB" id="A0A4Q7LDP1"/>
<dbReference type="Pfam" id="PF01546">
    <property type="entry name" value="Peptidase_M20"/>
    <property type="match status" value="1"/>
</dbReference>
<dbReference type="Pfam" id="PF07687">
    <property type="entry name" value="M20_dimer"/>
    <property type="match status" value="1"/>
</dbReference>
<evidence type="ECO:0000259" key="5">
    <source>
        <dbReference type="Pfam" id="PF07687"/>
    </source>
</evidence>
<dbReference type="InterPro" id="IPR011650">
    <property type="entry name" value="Peptidase_M20_dimer"/>
</dbReference>
<keyword evidence="2" id="KW-0479">Metal-binding</keyword>
<evidence type="ECO:0000313" key="6">
    <source>
        <dbReference type="EMBL" id="RZS52112.1"/>
    </source>
</evidence>
<dbReference type="OrthoDB" id="7055905at2"/>
<dbReference type="PROSITE" id="PS00758">
    <property type="entry name" value="ARGE_DAPE_CPG2_1"/>
    <property type="match status" value="1"/>
</dbReference>
<feature type="domain" description="Peptidase M20 dimerisation" evidence="5">
    <location>
        <begin position="214"/>
        <end position="323"/>
    </location>
</feature>
<dbReference type="InterPro" id="IPR002933">
    <property type="entry name" value="Peptidase_M20"/>
</dbReference>
<dbReference type="SUPFAM" id="SSF55031">
    <property type="entry name" value="Bacterial exopeptidase dimerisation domain"/>
    <property type="match status" value="1"/>
</dbReference>
<keyword evidence="7" id="KW-1185">Reference proteome</keyword>
<name>A0A4Q7LDP1_9BURK</name>
<keyword evidence="4" id="KW-0862">Zinc</keyword>
<dbReference type="EMBL" id="SGWV01000011">
    <property type="protein sequence ID" value="RZS52112.1"/>
    <property type="molecule type" value="Genomic_DNA"/>
</dbReference>
<evidence type="ECO:0000256" key="4">
    <source>
        <dbReference type="ARBA" id="ARBA00022833"/>
    </source>
</evidence>
<evidence type="ECO:0000256" key="2">
    <source>
        <dbReference type="ARBA" id="ARBA00022723"/>
    </source>
</evidence>
<dbReference type="GO" id="GO:0046872">
    <property type="term" value="F:metal ion binding"/>
    <property type="evidence" value="ECO:0007669"/>
    <property type="project" value="UniProtKB-KW"/>
</dbReference>
<accession>A0A4Q7LDP1</accession>
<dbReference type="Gene3D" id="3.40.630.10">
    <property type="entry name" value="Zn peptidases"/>
    <property type="match status" value="1"/>
</dbReference>
<comment type="caution">
    <text evidence="6">The sequence shown here is derived from an EMBL/GenBank/DDBJ whole genome shotgun (WGS) entry which is preliminary data.</text>
</comment>
<dbReference type="Proteomes" id="UP000293433">
    <property type="component" value="Unassembled WGS sequence"/>
</dbReference>
<keyword evidence="3" id="KW-0378">Hydrolase</keyword>
<dbReference type="Gene3D" id="3.30.70.360">
    <property type="match status" value="1"/>
</dbReference>
<dbReference type="InterPro" id="IPR036264">
    <property type="entry name" value="Bact_exopeptidase_dim_dom"/>
</dbReference>
<comment type="cofactor">
    <cofactor evidence="1">
        <name>Zn(2+)</name>
        <dbReference type="ChEBI" id="CHEBI:29105"/>
    </cofactor>
</comment>
<protein>
    <submittedName>
        <fullName evidence="6">Acetylornithine deacetylase/succinyl-diaminopimelate desuccinylase-like protein</fullName>
    </submittedName>
</protein>
<gene>
    <name evidence="6" type="ORF">EV685_3301</name>
</gene>
<dbReference type="SUPFAM" id="SSF53187">
    <property type="entry name" value="Zn-dependent exopeptidases"/>
    <property type="match status" value="1"/>
</dbReference>
<dbReference type="InterPro" id="IPR001261">
    <property type="entry name" value="ArgE/DapE_CS"/>
</dbReference>
<reference evidence="6 7" key="1">
    <citation type="submission" date="2019-02" db="EMBL/GenBank/DDBJ databases">
        <title>Genomic Encyclopedia of Type Strains, Phase IV (KMG-IV): sequencing the most valuable type-strain genomes for metagenomic binning, comparative biology and taxonomic classification.</title>
        <authorList>
            <person name="Goeker M."/>
        </authorList>
    </citation>
    <scope>NUCLEOTIDE SEQUENCE [LARGE SCALE GENOMIC DNA]</scope>
    <source>
        <strain evidence="6 7">DSM 10617</strain>
    </source>
</reference>
<sequence>MSDSPDHAVPTASATPSYAALDRWIDEHFDEQVRFLQELVRVPTDTPPGNNAPHAERTAELLAAMGLVAEKHAVPAEAVRAAGLESITNLIVRRRYAEGGPVIALNAHGDVVPPGEGWTHGPYSGDVADGKLYGRAAAVSKCDFSTFTYAVRAVEALAQSMSPSSQNPLKGGVELHFTYDEEFGGELGPGWLLDHGLTKPDFEIAAGFSYQVVTAHNGCLQMEVTVHGVMAHAAIPDSGVDALQGATAVLNALYAQNVLYKQVRSSVKGITHPYLNVGLIQGGTNTNVIPGKVVIKLDRRMIPEENPHEVEATLHAVIRAAAATVPGVTVDIKRMLMAHALKPLAGNRPLVEALQRHGEEVFGEPIPESGTPLYTDVRLYCERGIPAVIYGAGPRTVRESNAKRADEHIVLDDLRRATKVVARTLLDLLR</sequence>
<organism evidence="6 7">
    <name type="scientific">Sphaerotilus mobilis</name>
    <dbReference type="NCBI Taxonomy" id="47994"/>
    <lineage>
        <taxon>Bacteria</taxon>
        <taxon>Pseudomonadati</taxon>
        <taxon>Pseudomonadota</taxon>
        <taxon>Betaproteobacteria</taxon>
        <taxon>Burkholderiales</taxon>
        <taxon>Sphaerotilaceae</taxon>
        <taxon>Sphaerotilus</taxon>
    </lineage>
</organism>
<dbReference type="GO" id="GO:0016787">
    <property type="term" value="F:hydrolase activity"/>
    <property type="evidence" value="ECO:0007669"/>
    <property type="project" value="UniProtKB-KW"/>
</dbReference>